<dbReference type="AlphaFoldDB" id="A0A820I5A8"/>
<reference evidence="1" key="1">
    <citation type="submission" date="2021-02" db="EMBL/GenBank/DDBJ databases">
        <authorList>
            <person name="Nowell W R."/>
        </authorList>
    </citation>
    <scope>NUCLEOTIDE SEQUENCE</scope>
</reference>
<dbReference type="EMBL" id="CAJOBE010034580">
    <property type="protein sequence ID" value="CAF4304471.1"/>
    <property type="molecule type" value="Genomic_DNA"/>
</dbReference>
<protein>
    <submittedName>
        <fullName evidence="1">Uncharacterized protein</fullName>
    </submittedName>
</protein>
<sequence length="18" mass="1878">MSEVAHYTIKKGAGAADE</sequence>
<accession>A0A820I5A8</accession>
<name>A0A820I5A8_9BILA</name>
<organism evidence="1 2">
    <name type="scientific">Rotaria sordida</name>
    <dbReference type="NCBI Taxonomy" id="392033"/>
    <lineage>
        <taxon>Eukaryota</taxon>
        <taxon>Metazoa</taxon>
        <taxon>Spiralia</taxon>
        <taxon>Gnathifera</taxon>
        <taxon>Rotifera</taxon>
        <taxon>Eurotatoria</taxon>
        <taxon>Bdelloidea</taxon>
        <taxon>Philodinida</taxon>
        <taxon>Philodinidae</taxon>
        <taxon>Rotaria</taxon>
    </lineage>
</organism>
<comment type="caution">
    <text evidence="1">The sequence shown here is derived from an EMBL/GenBank/DDBJ whole genome shotgun (WGS) entry which is preliminary data.</text>
</comment>
<proteinExistence type="predicted"/>
<feature type="non-terminal residue" evidence="1">
    <location>
        <position position="18"/>
    </location>
</feature>
<evidence type="ECO:0000313" key="1">
    <source>
        <dbReference type="EMBL" id="CAF4304471.1"/>
    </source>
</evidence>
<evidence type="ECO:0000313" key="2">
    <source>
        <dbReference type="Proteomes" id="UP000663874"/>
    </source>
</evidence>
<dbReference type="Proteomes" id="UP000663874">
    <property type="component" value="Unassembled WGS sequence"/>
</dbReference>
<gene>
    <name evidence="1" type="ORF">FNK824_LOCUS40765</name>
</gene>